<dbReference type="InterPro" id="IPR029052">
    <property type="entry name" value="Metallo-depent_PP-like"/>
</dbReference>
<dbReference type="OrthoDB" id="10267127at2759"/>
<dbReference type="InterPro" id="IPR050126">
    <property type="entry name" value="Ap4A_hydrolase"/>
</dbReference>
<sequence>MTMKGVFICLSVLVTFAVARPNYNGERHMTLGDDITANKRVFVVGDVHGCLDELRLLLERADVLNRDRNTIKSDAIVVFAGDITNRGPRNLDTLKFVRKSGAYQVRGNHEDNLNNNPNGYSWFRHASGKDRRYLQSLPYTITISRFNTVVVHAGLLPGKPIHEQSRTVMTRMRNIAFDNFGNPLPIERPGRGREWARYWNGPQDVVFGHDAARNLQIRSKSIGLDTNCWRGGRLTGVFLPISARNIVSKGCGNYCPPDGSNC</sequence>
<dbReference type="Gene3D" id="3.60.21.10">
    <property type="match status" value="1"/>
</dbReference>
<dbReference type="GO" id="GO:0000298">
    <property type="term" value="F:endopolyphosphatase activity"/>
    <property type="evidence" value="ECO:0007669"/>
    <property type="project" value="TreeGrafter"/>
</dbReference>
<comment type="caution">
    <text evidence="1">The sequence shown here is derived from an EMBL/GenBank/DDBJ whole genome shotgun (WGS) entry which is preliminary data.</text>
</comment>
<evidence type="ECO:0000313" key="2">
    <source>
        <dbReference type="Proteomes" id="UP000749559"/>
    </source>
</evidence>
<dbReference type="SUPFAM" id="SSF56300">
    <property type="entry name" value="Metallo-dependent phosphatases"/>
    <property type="match status" value="1"/>
</dbReference>
<dbReference type="Pfam" id="PF00149">
    <property type="entry name" value="Metallophos"/>
    <property type="match status" value="1"/>
</dbReference>
<reference evidence="1" key="1">
    <citation type="submission" date="2022-03" db="EMBL/GenBank/DDBJ databases">
        <authorList>
            <person name="Martin C."/>
        </authorList>
    </citation>
    <scope>NUCLEOTIDE SEQUENCE</scope>
</reference>
<dbReference type="GO" id="GO:0016791">
    <property type="term" value="F:phosphatase activity"/>
    <property type="evidence" value="ECO:0007669"/>
    <property type="project" value="TreeGrafter"/>
</dbReference>
<dbReference type="Proteomes" id="UP000749559">
    <property type="component" value="Unassembled WGS sequence"/>
</dbReference>
<protein>
    <submittedName>
        <fullName evidence="1">Uncharacterized protein</fullName>
    </submittedName>
</protein>
<dbReference type="GO" id="GO:0006798">
    <property type="term" value="P:polyphosphate catabolic process"/>
    <property type="evidence" value="ECO:0007669"/>
    <property type="project" value="TreeGrafter"/>
</dbReference>
<dbReference type="InterPro" id="IPR004843">
    <property type="entry name" value="Calcineurin-like_PHP"/>
</dbReference>
<dbReference type="EMBL" id="CAIIXF020000007">
    <property type="protein sequence ID" value="CAH1788039.1"/>
    <property type="molecule type" value="Genomic_DNA"/>
</dbReference>
<gene>
    <name evidence="1" type="ORF">OFUS_LOCUS13644</name>
</gene>
<dbReference type="GO" id="GO:0005737">
    <property type="term" value="C:cytoplasm"/>
    <property type="evidence" value="ECO:0007669"/>
    <property type="project" value="TreeGrafter"/>
</dbReference>
<name>A0A8J1Y4S5_OWEFU</name>
<dbReference type="PANTHER" id="PTHR42850:SF4">
    <property type="entry name" value="ZINC-DEPENDENT ENDOPOLYPHOSPHATASE"/>
    <property type="match status" value="1"/>
</dbReference>
<organism evidence="1 2">
    <name type="scientific">Owenia fusiformis</name>
    <name type="common">Polychaete worm</name>
    <dbReference type="NCBI Taxonomy" id="6347"/>
    <lineage>
        <taxon>Eukaryota</taxon>
        <taxon>Metazoa</taxon>
        <taxon>Spiralia</taxon>
        <taxon>Lophotrochozoa</taxon>
        <taxon>Annelida</taxon>
        <taxon>Polychaeta</taxon>
        <taxon>Sedentaria</taxon>
        <taxon>Canalipalpata</taxon>
        <taxon>Sabellida</taxon>
        <taxon>Oweniida</taxon>
        <taxon>Oweniidae</taxon>
        <taxon>Owenia</taxon>
    </lineage>
</organism>
<proteinExistence type="predicted"/>
<evidence type="ECO:0000313" key="1">
    <source>
        <dbReference type="EMBL" id="CAH1788039.1"/>
    </source>
</evidence>
<dbReference type="AlphaFoldDB" id="A0A8J1Y4S5"/>
<keyword evidence="2" id="KW-1185">Reference proteome</keyword>
<accession>A0A8J1Y4S5</accession>
<dbReference type="PANTHER" id="PTHR42850">
    <property type="entry name" value="METALLOPHOSPHOESTERASE"/>
    <property type="match status" value="1"/>
</dbReference>